<sequence>MGVIIGSGLSALIGIVCVVFMITFVGKMIFKMIFSILSAIFLLIAIYFGYQWYMEHKSEVDERIKKELSSKENQELIKKIQGVGDEIKDKIKEQLK</sequence>
<gene>
    <name evidence="2" type="ORF">CQA58_06120</name>
</gene>
<feature type="transmembrane region" description="Helical" evidence="1">
    <location>
        <begin position="6"/>
        <end position="25"/>
    </location>
</feature>
<feature type="transmembrane region" description="Helical" evidence="1">
    <location>
        <begin position="32"/>
        <end position="53"/>
    </location>
</feature>
<evidence type="ECO:0000313" key="2">
    <source>
        <dbReference type="EMBL" id="RDU70297.1"/>
    </source>
</evidence>
<evidence type="ECO:0000313" key="3">
    <source>
        <dbReference type="Proteomes" id="UP000257045"/>
    </source>
</evidence>
<dbReference type="RefSeq" id="WP_115569844.1">
    <property type="nucleotide sequence ID" value="NZ_NXLV01000011.1"/>
</dbReference>
<dbReference type="Proteomes" id="UP000257045">
    <property type="component" value="Unassembled WGS sequence"/>
</dbReference>
<accession>A0A3D8IYF4</accession>
<protein>
    <submittedName>
        <fullName evidence="2">Uncharacterized protein</fullName>
    </submittedName>
</protein>
<comment type="caution">
    <text evidence="2">The sequence shown here is derived from an EMBL/GenBank/DDBJ whole genome shotgun (WGS) entry which is preliminary data.</text>
</comment>
<keyword evidence="1" id="KW-1133">Transmembrane helix</keyword>
<organism evidence="2 3">
    <name type="scientific">Helicobacter brantae</name>
    <dbReference type="NCBI Taxonomy" id="375927"/>
    <lineage>
        <taxon>Bacteria</taxon>
        <taxon>Pseudomonadati</taxon>
        <taxon>Campylobacterota</taxon>
        <taxon>Epsilonproteobacteria</taxon>
        <taxon>Campylobacterales</taxon>
        <taxon>Helicobacteraceae</taxon>
        <taxon>Helicobacter</taxon>
    </lineage>
</organism>
<reference evidence="2 3" key="1">
    <citation type="submission" date="2018-04" db="EMBL/GenBank/DDBJ databases">
        <title>Novel Campyloabacter and Helicobacter Species and Strains.</title>
        <authorList>
            <person name="Mannion A.J."/>
            <person name="Shen Z."/>
            <person name="Fox J.G."/>
        </authorList>
    </citation>
    <scope>NUCLEOTIDE SEQUENCE [LARGE SCALE GENOMIC DNA]</scope>
    <source>
        <strain evidence="2 3">MIT 04-9366</strain>
    </source>
</reference>
<evidence type="ECO:0000256" key="1">
    <source>
        <dbReference type="SAM" id="Phobius"/>
    </source>
</evidence>
<dbReference type="AlphaFoldDB" id="A0A3D8IYF4"/>
<keyword evidence="3" id="KW-1185">Reference proteome</keyword>
<name>A0A3D8IYF4_9HELI</name>
<proteinExistence type="predicted"/>
<dbReference type="EMBL" id="NXLV01000011">
    <property type="protein sequence ID" value="RDU70297.1"/>
    <property type="molecule type" value="Genomic_DNA"/>
</dbReference>
<keyword evidence="1" id="KW-0812">Transmembrane</keyword>
<keyword evidence="1" id="KW-0472">Membrane</keyword>